<dbReference type="InterPro" id="IPR056884">
    <property type="entry name" value="NPHP3-like_N"/>
</dbReference>
<dbReference type="Pfam" id="PF00400">
    <property type="entry name" value="WD40"/>
    <property type="match status" value="1"/>
</dbReference>
<dbReference type="Pfam" id="PF24883">
    <property type="entry name" value="NPHP3_N"/>
    <property type="match status" value="1"/>
</dbReference>
<evidence type="ECO:0000256" key="2">
    <source>
        <dbReference type="ARBA" id="ARBA00022737"/>
    </source>
</evidence>
<feature type="repeat" description="WD" evidence="6">
    <location>
        <begin position="1186"/>
        <end position="1227"/>
    </location>
</feature>
<dbReference type="PROSITE" id="PS50082">
    <property type="entry name" value="WD_REPEATS_2"/>
    <property type="match status" value="2"/>
</dbReference>
<dbReference type="EMBL" id="MU006011">
    <property type="protein sequence ID" value="KAF2858361.1"/>
    <property type="molecule type" value="Genomic_DNA"/>
</dbReference>
<dbReference type="OrthoDB" id="3783534at2759"/>
<accession>A0A6A7BSY6</accession>
<evidence type="ECO:0000259" key="7">
    <source>
        <dbReference type="Pfam" id="PF24883"/>
    </source>
</evidence>
<keyword evidence="9" id="KW-1185">Reference proteome</keyword>
<dbReference type="InterPro" id="IPR019775">
    <property type="entry name" value="WD40_repeat_CS"/>
</dbReference>
<evidence type="ECO:0000256" key="1">
    <source>
        <dbReference type="ARBA" id="ARBA00022574"/>
    </source>
</evidence>
<feature type="repeat" description="WD" evidence="6">
    <location>
        <begin position="768"/>
        <end position="802"/>
    </location>
</feature>
<reference evidence="8" key="1">
    <citation type="journal article" date="2020" name="Stud. Mycol.">
        <title>101 Dothideomycetes genomes: a test case for predicting lifestyles and emergence of pathogens.</title>
        <authorList>
            <person name="Haridas S."/>
            <person name="Albert R."/>
            <person name="Binder M."/>
            <person name="Bloem J."/>
            <person name="Labutti K."/>
            <person name="Salamov A."/>
            <person name="Andreopoulos B."/>
            <person name="Baker S."/>
            <person name="Barry K."/>
            <person name="Bills G."/>
            <person name="Bluhm B."/>
            <person name="Cannon C."/>
            <person name="Castanera R."/>
            <person name="Culley D."/>
            <person name="Daum C."/>
            <person name="Ezra D."/>
            <person name="Gonzalez J."/>
            <person name="Henrissat B."/>
            <person name="Kuo A."/>
            <person name="Liang C."/>
            <person name="Lipzen A."/>
            <person name="Lutzoni F."/>
            <person name="Magnuson J."/>
            <person name="Mondo S."/>
            <person name="Nolan M."/>
            <person name="Ohm R."/>
            <person name="Pangilinan J."/>
            <person name="Park H.-J."/>
            <person name="Ramirez L."/>
            <person name="Alfaro M."/>
            <person name="Sun H."/>
            <person name="Tritt A."/>
            <person name="Yoshinaga Y."/>
            <person name="Zwiers L.-H."/>
            <person name="Turgeon B."/>
            <person name="Goodwin S."/>
            <person name="Spatafora J."/>
            <person name="Crous P."/>
            <person name="Grigoriev I."/>
        </authorList>
    </citation>
    <scope>NUCLEOTIDE SEQUENCE</scope>
    <source>
        <strain evidence="8">CBS 480.64</strain>
    </source>
</reference>
<evidence type="ECO:0000256" key="3">
    <source>
        <dbReference type="ARBA" id="ARBA00038415"/>
    </source>
</evidence>
<dbReference type="PANTHER" id="PTHR22847">
    <property type="entry name" value="WD40 REPEAT PROTEIN"/>
    <property type="match status" value="1"/>
</dbReference>
<organism evidence="8 9">
    <name type="scientific">Piedraia hortae CBS 480.64</name>
    <dbReference type="NCBI Taxonomy" id="1314780"/>
    <lineage>
        <taxon>Eukaryota</taxon>
        <taxon>Fungi</taxon>
        <taxon>Dikarya</taxon>
        <taxon>Ascomycota</taxon>
        <taxon>Pezizomycotina</taxon>
        <taxon>Dothideomycetes</taxon>
        <taxon>Dothideomycetidae</taxon>
        <taxon>Capnodiales</taxon>
        <taxon>Piedraiaceae</taxon>
        <taxon>Piedraia</taxon>
    </lineage>
</organism>
<dbReference type="SMART" id="SM00320">
    <property type="entry name" value="WD40"/>
    <property type="match status" value="6"/>
</dbReference>
<evidence type="ECO:0000313" key="8">
    <source>
        <dbReference type="EMBL" id="KAF2858361.1"/>
    </source>
</evidence>
<dbReference type="PANTHER" id="PTHR22847:SF637">
    <property type="entry name" value="WD REPEAT DOMAIN 5B"/>
    <property type="match status" value="1"/>
</dbReference>
<name>A0A6A7BSY6_9PEZI</name>
<gene>
    <name evidence="8" type="ORF">K470DRAFT_266105</name>
</gene>
<dbReference type="SUPFAM" id="SSF50969">
    <property type="entry name" value="YVTN repeat-like/Quinoprotein amine dehydrogenase"/>
    <property type="match status" value="1"/>
</dbReference>
<dbReference type="InterPro" id="IPR001680">
    <property type="entry name" value="WD40_rpt"/>
</dbReference>
<comment type="function">
    <text evidence="5">Involved in mitochondrial fission. Acts as an adapter protein required to form mitochondrial fission complexes. Formation of these complexes is required to promote constriction and fission of the mitochondrial compartment at a late step in mitochondrial division.</text>
</comment>
<dbReference type="InterPro" id="IPR015943">
    <property type="entry name" value="WD40/YVTN_repeat-like_dom_sf"/>
</dbReference>
<keyword evidence="1 6" id="KW-0853">WD repeat</keyword>
<dbReference type="InterPro" id="IPR011044">
    <property type="entry name" value="Quino_amine_DH_bsu"/>
</dbReference>
<dbReference type="GO" id="GO:1990234">
    <property type="term" value="C:transferase complex"/>
    <property type="evidence" value="ECO:0007669"/>
    <property type="project" value="UniProtKB-ARBA"/>
</dbReference>
<dbReference type="SUPFAM" id="SSF82171">
    <property type="entry name" value="DPP6 N-terminal domain-like"/>
    <property type="match status" value="1"/>
</dbReference>
<evidence type="ECO:0000256" key="5">
    <source>
        <dbReference type="ARBA" id="ARBA00043913"/>
    </source>
</evidence>
<evidence type="ECO:0000256" key="6">
    <source>
        <dbReference type="PROSITE-ProRule" id="PRU00221"/>
    </source>
</evidence>
<dbReference type="Gene3D" id="2.130.10.10">
    <property type="entry name" value="YVTN repeat-like/Quinoprotein amine dehydrogenase"/>
    <property type="match status" value="3"/>
</dbReference>
<feature type="domain" description="Nephrocystin 3-like N-terminal" evidence="7">
    <location>
        <begin position="369"/>
        <end position="411"/>
    </location>
</feature>
<sequence>MFEAFQQHPLFQTLVRSFALTVPSYSSHFSAFTATQCASASFTFSGSSQKPFQDKGQLLLNALAGLTSDDRMLVQKELGKSSHLERDTARIIASRGRNQTQSSNRWIIGMRKIVCLMMQFAPVVDVAVNVQGDILSLPWAGIRSLLMCLQVAQKVHEQSESTLKGSETALDTSYLLREYFDIYSQLYGLILKFLANVHETCVMNRLERVERIIHTLAGDVIPNFKADHDRTLKTVESHARVCDLEVSEGQRTIINEQLKTLRKTQEEINEGMKGTQQTLDLRALPIVDGASCNSIDYRNGDHNGELKLCLDGTRVQIGKRIMDWATTADDQRVFWLSGMAGTGSRKIAAASDGVPPVDERPLTSQATDVRVIVIDALDECEEWGAIGNAMTLWHKLRAHTSMNLRVIVTSRSDNKIGDKLKQIDSEDLQHAKLEHLQSSTIRHDLALFCYNELSKIREKSREDLGLDELEDAWPGEIVVNKLVDISQPLFIAASTILRDVNNNPRQQSRKWVGRLNFTGAQTLTVIYSEILEEAADLDKEWLSWFSKVIQSLALLQSPLSIPALTDLLGDGDNMVVPNALKPLSSVIESPSGKEMRAGLQSTARIYHESSRDFLLDPNLMTISRFWTDQEKTHVFLLNKCMKLLKHKLGRDVCKRKGPGTDWKSTPSEHVYKHIPESVQYACVNWASHATQSNQTIQDGGQSFFADALRWLPAHRITISGAPLQTYLPALVFAPNKSIVRNSFKQEVDDFLQVWSPVESDWGLELQTLKMRVGYMWSIAPSIDGKRLVTALDDGTIRLWNVQDCAEEGCLEIVSRGVASSPSRDNLSVITGANGGLMKLQSSEEPRRIDLKLPGRACCVSVSPDGRFFAARGLDTGGIYIWHADNNPRKVIQGHNSQVHGMAFSSENGSLVSGFTDIWIWSAKGGHEMMCQVDADVEHIVISPDGTFVDFYSECSIFVLYCETREVERIMEGIWDPSVLTFTPDGQKVLITIVRELFLYAFGTKSKPIKLSLDDRVGSFLYIMAFSPDGKTTWAGYSDGVVIQFDTTLLLDSQRPRAGDAAVALSTDGLTLSALSRYSQLSLWNTETQSCTHHISHERLHNFHNFGRHVLISSDSRSVVVAGTACRQGQVVLIWNPETDELKELEEIPGHITATAISVDSRTLLCGSKEGQIYAYELKSGVRPRTSTVHTRSIREIVCSPTGQDFASLSGDEEIKMWSLQSQNPLTLGDKATILKSVFSADVVGFSHLILSTTSVDGTLKKSARSKEDEGDQALAKANVSASTKAPQHLKTASFGLCKHSVWELHGGSLSDEPWTWDLVWAENGRSSRSDWFHFLQFYGKDVFLAEDTFIGGHENFHNATYPAYVVEKYQCHTSA</sequence>
<proteinExistence type="inferred from homology"/>
<protein>
    <recommendedName>
        <fullName evidence="4">Mitochondrial division protein 1</fullName>
    </recommendedName>
</protein>
<comment type="similarity">
    <text evidence="3">Belongs to the WD repeat MDV1/CAF4 family.</text>
</comment>
<evidence type="ECO:0000313" key="9">
    <source>
        <dbReference type="Proteomes" id="UP000799421"/>
    </source>
</evidence>
<dbReference type="PROSITE" id="PS00678">
    <property type="entry name" value="WD_REPEATS_1"/>
    <property type="match status" value="1"/>
</dbReference>
<evidence type="ECO:0000256" key="4">
    <source>
        <dbReference type="ARBA" id="ARBA00039789"/>
    </source>
</evidence>
<dbReference type="Proteomes" id="UP000799421">
    <property type="component" value="Unassembled WGS sequence"/>
</dbReference>
<keyword evidence="2" id="KW-0677">Repeat</keyword>